<feature type="region of interest" description="Disordered" evidence="1">
    <location>
        <begin position="167"/>
        <end position="222"/>
    </location>
</feature>
<evidence type="ECO:0000313" key="3">
    <source>
        <dbReference type="EMBL" id="KAF4632512.1"/>
    </source>
</evidence>
<evidence type="ECO:0000256" key="1">
    <source>
        <dbReference type="SAM" id="MobiDB-lite"/>
    </source>
</evidence>
<accession>A0A8H4RQD3</accession>
<organism evidence="3 4">
    <name type="scientific">Cudoniella acicularis</name>
    <dbReference type="NCBI Taxonomy" id="354080"/>
    <lineage>
        <taxon>Eukaryota</taxon>
        <taxon>Fungi</taxon>
        <taxon>Dikarya</taxon>
        <taxon>Ascomycota</taxon>
        <taxon>Pezizomycotina</taxon>
        <taxon>Leotiomycetes</taxon>
        <taxon>Helotiales</taxon>
        <taxon>Tricladiaceae</taxon>
        <taxon>Cudoniella</taxon>
    </lineage>
</organism>
<feature type="compositionally biased region" description="Basic residues" evidence="1">
    <location>
        <begin position="173"/>
        <end position="182"/>
    </location>
</feature>
<name>A0A8H4RQD3_9HELO</name>
<feature type="signal peptide" evidence="2">
    <location>
        <begin position="1"/>
        <end position="17"/>
    </location>
</feature>
<comment type="caution">
    <text evidence="3">The sequence shown here is derived from an EMBL/GenBank/DDBJ whole genome shotgun (WGS) entry which is preliminary data.</text>
</comment>
<evidence type="ECO:0000256" key="2">
    <source>
        <dbReference type="SAM" id="SignalP"/>
    </source>
</evidence>
<gene>
    <name evidence="3" type="ORF">G7Y89_g5615</name>
</gene>
<protein>
    <submittedName>
        <fullName evidence="3">Uncharacterized protein</fullName>
    </submittedName>
</protein>
<keyword evidence="4" id="KW-1185">Reference proteome</keyword>
<feature type="compositionally biased region" description="Basic and acidic residues" evidence="1">
    <location>
        <begin position="200"/>
        <end position="222"/>
    </location>
</feature>
<feature type="chain" id="PRO_5034088839" evidence="2">
    <location>
        <begin position="18"/>
        <end position="222"/>
    </location>
</feature>
<reference evidence="3 4" key="1">
    <citation type="submission" date="2020-03" db="EMBL/GenBank/DDBJ databases">
        <title>Draft Genome Sequence of Cudoniella acicularis.</title>
        <authorList>
            <person name="Buettner E."/>
            <person name="Kellner H."/>
        </authorList>
    </citation>
    <scope>NUCLEOTIDE SEQUENCE [LARGE SCALE GENOMIC DNA]</scope>
    <source>
        <strain evidence="3 4">DSM 108380</strain>
    </source>
</reference>
<keyword evidence="2" id="KW-0732">Signal</keyword>
<sequence>MASPFIALLALVTPLLAIPLVPEPPANAENVVYLVNCAGGSGQSAMAYYSDNADALKGSQPDAVALVGEAPFIHWEGQIIEGTFDNGITFTTNITDNVDNVASQGALVGKGDSDYKDFTCYKEFPKPGKLTLLFTDADLGACSKVYDSDRPQKLEPPCTIAGGSVPQNAGGKVRVRHDRKARATLNGPWDPESEIAGKGARGDNVKERERKKQRAILDKSSE</sequence>
<dbReference type="EMBL" id="JAAMPI010000341">
    <property type="protein sequence ID" value="KAF4632512.1"/>
    <property type="molecule type" value="Genomic_DNA"/>
</dbReference>
<evidence type="ECO:0000313" key="4">
    <source>
        <dbReference type="Proteomes" id="UP000566819"/>
    </source>
</evidence>
<proteinExistence type="predicted"/>
<dbReference type="AlphaFoldDB" id="A0A8H4RQD3"/>
<dbReference type="OrthoDB" id="291007at2759"/>
<dbReference type="Proteomes" id="UP000566819">
    <property type="component" value="Unassembled WGS sequence"/>
</dbReference>